<dbReference type="Proteomes" id="UP000298179">
    <property type="component" value="Unassembled WGS sequence"/>
</dbReference>
<proteinExistence type="predicted"/>
<dbReference type="SUPFAM" id="SSF52172">
    <property type="entry name" value="CheY-like"/>
    <property type="match status" value="1"/>
</dbReference>
<dbReference type="CDD" id="cd17557">
    <property type="entry name" value="REC_Rcp-like"/>
    <property type="match status" value="1"/>
</dbReference>
<dbReference type="PROSITE" id="PS50110">
    <property type="entry name" value="RESPONSE_REGULATORY"/>
    <property type="match status" value="1"/>
</dbReference>
<evidence type="ECO:0000259" key="2">
    <source>
        <dbReference type="PROSITE" id="PS50110"/>
    </source>
</evidence>
<dbReference type="Pfam" id="PF00072">
    <property type="entry name" value="Response_reg"/>
    <property type="match status" value="1"/>
</dbReference>
<protein>
    <submittedName>
        <fullName evidence="3">Response regulator</fullName>
    </submittedName>
</protein>
<dbReference type="PANTHER" id="PTHR44520">
    <property type="entry name" value="RESPONSE REGULATOR RCP1-RELATED"/>
    <property type="match status" value="1"/>
</dbReference>
<evidence type="ECO:0000256" key="1">
    <source>
        <dbReference type="PROSITE-ProRule" id="PRU00169"/>
    </source>
</evidence>
<keyword evidence="1" id="KW-0597">Phosphoprotein</keyword>
<feature type="domain" description="Response regulatory" evidence="2">
    <location>
        <begin position="5"/>
        <end position="132"/>
    </location>
</feature>
<dbReference type="Gene3D" id="3.40.50.2300">
    <property type="match status" value="1"/>
</dbReference>
<evidence type="ECO:0000313" key="3">
    <source>
        <dbReference type="EMBL" id="TFF18035.1"/>
    </source>
</evidence>
<dbReference type="SMART" id="SM00448">
    <property type="entry name" value="REC"/>
    <property type="match status" value="1"/>
</dbReference>
<name>A0A4Y8RA30_9HYPH</name>
<dbReference type="GO" id="GO:0000160">
    <property type="term" value="P:phosphorelay signal transduction system"/>
    <property type="evidence" value="ECO:0007669"/>
    <property type="project" value="InterPro"/>
</dbReference>
<reference evidence="3 4" key="1">
    <citation type="submission" date="2019-03" db="EMBL/GenBank/DDBJ databases">
        <title>Jiella endophytica sp. nov., a novel endophytic bacterium isolated from root of Ficus microcarpa Linn. f.</title>
        <authorList>
            <person name="Tuo L."/>
        </authorList>
    </citation>
    <scope>NUCLEOTIDE SEQUENCE [LARGE SCALE GENOMIC DNA]</scope>
    <source>
        <strain evidence="3 4">CBS5Q-3</strain>
    </source>
</reference>
<comment type="caution">
    <text evidence="3">The sequence shown here is derived from an EMBL/GenBank/DDBJ whole genome shotgun (WGS) entry which is preliminary data.</text>
</comment>
<dbReference type="InterPro" id="IPR052893">
    <property type="entry name" value="TCS_response_regulator"/>
</dbReference>
<accession>A0A4Y8RA30</accession>
<dbReference type="PANTHER" id="PTHR44520:SF1">
    <property type="entry name" value="TWO-COMPONENT SYSTEM REGULATORY PROTEIN"/>
    <property type="match status" value="1"/>
</dbReference>
<gene>
    <name evidence="3" type="ORF">E3C22_22290</name>
</gene>
<dbReference type="RefSeq" id="WP_134764096.1">
    <property type="nucleotide sequence ID" value="NZ_SOZD01000011.1"/>
</dbReference>
<dbReference type="AlphaFoldDB" id="A0A4Y8RA30"/>
<dbReference type="InterPro" id="IPR011006">
    <property type="entry name" value="CheY-like_superfamily"/>
</dbReference>
<dbReference type="InterPro" id="IPR001789">
    <property type="entry name" value="Sig_transdc_resp-reg_receiver"/>
</dbReference>
<dbReference type="EMBL" id="SOZD01000011">
    <property type="protein sequence ID" value="TFF18035.1"/>
    <property type="molecule type" value="Genomic_DNA"/>
</dbReference>
<organism evidence="3 4">
    <name type="scientific">Jiella endophytica</name>
    <dbReference type="NCBI Taxonomy" id="2558362"/>
    <lineage>
        <taxon>Bacteria</taxon>
        <taxon>Pseudomonadati</taxon>
        <taxon>Pseudomonadota</taxon>
        <taxon>Alphaproteobacteria</taxon>
        <taxon>Hyphomicrobiales</taxon>
        <taxon>Aurantimonadaceae</taxon>
        <taxon>Jiella</taxon>
    </lineage>
</organism>
<feature type="modified residue" description="4-aspartylphosphate" evidence="1">
    <location>
        <position position="65"/>
    </location>
</feature>
<sequence>MSEKPILLVEDNPDDEILTIRAFRRNGIRTEIVVARDGVEALDYLLGIGSRAEEGPLAPQLVLLDLNLPRIDGLEVLRRLRTDARGKLLPIVLLTSSREEQDLLSGYQLGCNSYVRKPIDFDAFVEAARRLGEYWLSLNESPEGRHGRQEARA</sequence>
<dbReference type="OrthoDB" id="9793549at2"/>
<keyword evidence="4" id="KW-1185">Reference proteome</keyword>
<evidence type="ECO:0000313" key="4">
    <source>
        <dbReference type="Proteomes" id="UP000298179"/>
    </source>
</evidence>